<dbReference type="EMBL" id="LJIW01000001">
    <property type="protein sequence ID" value="PNG94069.1"/>
    <property type="molecule type" value="Genomic_DNA"/>
</dbReference>
<evidence type="ECO:0000256" key="1">
    <source>
        <dbReference type="SAM" id="Phobius"/>
    </source>
</evidence>
<dbReference type="AlphaFoldDB" id="A0A2J7Z1M2"/>
<keyword evidence="1" id="KW-0472">Membrane</keyword>
<gene>
    <name evidence="2" type="ORF">SMF913_10094</name>
</gene>
<organism evidence="2 3">
    <name type="scientific">Streptomyces malaysiensis</name>
    <dbReference type="NCBI Taxonomy" id="92644"/>
    <lineage>
        <taxon>Bacteria</taxon>
        <taxon>Bacillati</taxon>
        <taxon>Actinomycetota</taxon>
        <taxon>Actinomycetes</taxon>
        <taxon>Kitasatosporales</taxon>
        <taxon>Streptomycetaceae</taxon>
        <taxon>Streptomyces</taxon>
        <taxon>Streptomyces violaceusniger group</taxon>
    </lineage>
</organism>
<proteinExistence type="predicted"/>
<keyword evidence="1" id="KW-1133">Transmembrane helix</keyword>
<sequence>MSGPTTCSSESSDSTPTVRTWPLLFLSVSPSIAALKLGYQFAGSRTRLVAGKYTPRM</sequence>
<accession>A0A2J7Z1M2</accession>
<reference evidence="2 3" key="1">
    <citation type="submission" date="2015-09" db="EMBL/GenBank/DDBJ databases">
        <title>Genome sequence, genome mining and natural product profiling of a biocontrol bacterium Streptomyces malaysiensis F913.</title>
        <authorList>
            <person name="Xu Y."/>
            <person name="Wei J."/>
            <person name="Xie J."/>
            <person name="Li T."/>
            <person name="Zhou Z."/>
        </authorList>
    </citation>
    <scope>NUCLEOTIDE SEQUENCE [LARGE SCALE GENOMIC DNA]</scope>
    <source>
        <strain evidence="2 3">F913</strain>
    </source>
</reference>
<protein>
    <submittedName>
        <fullName evidence="2">Uncharacterized protein</fullName>
    </submittedName>
</protein>
<dbReference type="Proteomes" id="UP000236520">
    <property type="component" value="Unassembled WGS sequence"/>
</dbReference>
<comment type="caution">
    <text evidence="2">The sequence shown here is derived from an EMBL/GenBank/DDBJ whole genome shotgun (WGS) entry which is preliminary data.</text>
</comment>
<keyword evidence="1" id="KW-0812">Transmembrane</keyword>
<evidence type="ECO:0000313" key="2">
    <source>
        <dbReference type="EMBL" id="PNG94069.1"/>
    </source>
</evidence>
<name>A0A2J7Z1M2_STRMQ</name>
<feature type="transmembrane region" description="Helical" evidence="1">
    <location>
        <begin position="20"/>
        <end position="39"/>
    </location>
</feature>
<evidence type="ECO:0000313" key="3">
    <source>
        <dbReference type="Proteomes" id="UP000236520"/>
    </source>
</evidence>
<keyword evidence="3" id="KW-1185">Reference proteome</keyword>